<reference evidence="1 2" key="1">
    <citation type="journal article" date="2016" name="BMC Genomics">
        <title>Comparative genomic and transcriptomic analyses of the Fuzhuan brick tea-fermentation fungus Aspergillus cristatus.</title>
        <authorList>
            <person name="Ge Y."/>
            <person name="Wang Y."/>
            <person name="Liu Y."/>
            <person name="Tan Y."/>
            <person name="Ren X."/>
            <person name="Zhang X."/>
            <person name="Hyde K.D."/>
            <person name="Liu Y."/>
            <person name="Liu Z."/>
        </authorList>
    </citation>
    <scope>NUCLEOTIDE SEQUENCE [LARGE SCALE GENOMIC DNA]</scope>
    <source>
        <strain evidence="1 2">GZAAS20.1005</strain>
    </source>
</reference>
<keyword evidence="2" id="KW-1185">Reference proteome</keyword>
<dbReference type="SUPFAM" id="SSF56059">
    <property type="entry name" value="Glutathione synthetase ATP-binding domain-like"/>
    <property type="match status" value="1"/>
</dbReference>
<dbReference type="OrthoDB" id="2117718at2759"/>
<dbReference type="VEuPathDB" id="FungiDB:SI65_04504"/>
<gene>
    <name evidence="1" type="ORF">SI65_04504</name>
</gene>
<dbReference type="Proteomes" id="UP000094569">
    <property type="component" value="Unassembled WGS sequence"/>
</dbReference>
<sequence>MRKPEISRHLQQICLPQQTKEYLLLSADTDTNTHKENRQRYVSTLKSWSSSWPNGSLDSASPHPVLVTKQHLDQLSQLHEALSLAIEDIIERWWTDDGARFPERMPLETEEEDLLRWLHQNRLLRPYKECQGSWRPDFLLEHDADSGTENFRICEINARFCWNGYMHAAFGQEAYSVFDLKQRGLVNAADPGTILKGLLGQFDCRHPLHIVKGNECGIDVYMFVEFCQRLGIKTRLITPDSLRLIPHQEGHDGYKLFCLTPDQPPRRGEKVEEIHQLGLELQQRELRALSPEMKNQSPGLQ</sequence>
<evidence type="ECO:0000313" key="1">
    <source>
        <dbReference type="EMBL" id="ODM19520.1"/>
    </source>
</evidence>
<protein>
    <submittedName>
        <fullName evidence="1">Uncharacterized protein</fullName>
    </submittedName>
</protein>
<comment type="caution">
    <text evidence="1">The sequence shown here is derived from an EMBL/GenBank/DDBJ whole genome shotgun (WGS) entry which is preliminary data.</text>
</comment>
<organism evidence="1 2">
    <name type="scientific">Aspergillus cristatus</name>
    <name type="common">Chinese Fuzhuan brick tea-fermentation fungus</name>
    <name type="synonym">Eurotium cristatum</name>
    <dbReference type="NCBI Taxonomy" id="573508"/>
    <lineage>
        <taxon>Eukaryota</taxon>
        <taxon>Fungi</taxon>
        <taxon>Dikarya</taxon>
        <taxon>Ascomycota</taxon>
        <taxon>Pezizomycotina</taxon>
        <taxon>Eurotiomycetes</taxon>
        <taxon>Eurotiomycetidae</taxon>
        <taxon>Eurotiales</taxon>
        <taxon>Aspergillaceae</taxon>
        <taxon>Aspergillus</taxon>
        <taxon>Aspergillus subgen. Aspergillus</taxon>
    </lineage>
</organism>
<dbReference type="STRING" id="573508.A0A1E3BEX3"/>
<proteinExistence type="predicted"/>
<dbReference type="EMBL" id="JXNT01000004">
    <property type="protein sequence ID" value="ODM19520.1"/>
    <property type="molecule type" value="Genomic_DNA"/>
</dbReference>
<evidence type="ECO:0000313" key="2">
    <source>
        <dbReference type="Proteomes" id="UP000094569"/>
    </source>
</evidence>
<accession>A0A1E3BEX3</accession>
<name>A0A1E3BEX3_ASPCR</name>
<dbReference type="AlphaFoldDB" id="A0A1E3BEX3"/>